<dbReference type="Gene3D" id="3.30.2350.10">
    <property type="entry name" value="Pseudouridine synthase"/>
    <property type="match status" value="1"/>
</dbReference>
<comment type="catalytic activity">
    <reaction evidence="3">
        <text>uridine(65) in tRNA = pseudouridine(65) in tRNA</text>
        <dbReference type="Rhea" id="RHEA:42536"/>
        <dbReference type="Rhea" id="RHEA-COMP:10103"/>
        <dbReference type="Rhea" id="RHEA-COMP:10104"/>
        <dbReference type="ChEBI" id="CHEBI:65314"/>
        <dbReference type="ChEBI" id="CHEBI:65315"/>
        <dbReference type="EC" id="5.4.99.26"/>
    </reaction>
</comment>
<evidence type="ECO:0000256" key="8">
    <source>
        <dbReference type="ARBA" id="ARBA00041975"/>
    </source>
</evidence>
<dbReference type="InterPro" id="IPR006145">
    <property type="entry name" value="PsdUridine_synth_RsuA/RluA"/>
</dbReference>
<keyword evidence="2" id="KW-0413">Isomerase</keyword>
<dbReference type="PANTHER" id="PTHR21600">
    <property type="entry name" value="MITOCHONDRIAL RNA PSEUDOURIDINE SYNTHASE"/>
    <property type="match status" value="1"/>
</dbReference>
<organism evidence="11 12">
    <name type="scientific">Halobacteriovorax vibrionivorans</name>
    <dbReference type="NCBI Taxonomy" id="2152716"/>
    <lineage>
        <taxon>Bacteria</taxon>
        <taxon>Pseudomonadati</taxon>
        <taxon>Bdellovibrionota</taxon>
        <taxon>Bacteriovoracia</taxon>
        <taxon>Bacteriovoracales</taxon>
        <taxon>Halobacteriovoraceae</taxon>
        <taxon>Halobacteriovorax</taxon>
    </lineage>
</organism>
<proteinExistence type="predicted"/>
<sequence>MVKKKIQVLFEDEHYIAATKPSDLLVHPFKARSQDRRSLLRSLKKQTDLYLFPIHRLDKPVSGVVLFAKSKEATRLMKEQWNSENVSKHYIAMVKGVTETEGVYDFPIKTDKGLQEAKTSFKTLTSNDEYSLVDIEIFTGRQHQIRKHFSRRMHNLVGDTKYGHSSINNIFRKDYKFYRIFLHSYQLRFIHPFTKEEVIISSPVTEDCIHIANDLFQFDLTNIGNEAKEN</sequence>
<evidence type="ECO:0000256" key="7">
    <source>
        <dbReference type="ARBA" id="ARBA00041803"/>
    </source>
</evidence>
<dbReference type="InterPro" id="IPR050188">
    <property type="entry name" value="RluA_PseudoU_synthase"/>
</dbReference>
<reference evidence="12" key="1">
    <citation type="journal article" date="2019" name="Int. J. Syst. Evol. Microbiol.">
        <title>Halobacteriovorax valvorus sp. nov., a novel prokaryotic predator isolated from coastal seawater of China.</title>
        <authorList>
            <person name="Chen M.-X."/>
        </authorList>
    </citation>
    <scope>NUCLEOTIDE SEQUENCE [LARGE SCALE GENOMIC DNA]</scope>
    <source>
        <strain evidence="12">BL9</strain>
    </source>
</reference>
<comment type="function">
    <text evidence="4">Responsible for synthesis of pseudouridine from uracil-65 in transfer RNAs.</text>
</comment>
<evidence type="ECO:0000313" key="11">
    <source>
        <dbReference type="EMBL" id="RZF21848.1"/>
    </source>
</evidence>
<dbReference type="SUPFAM" id="SSF55120">
    <property type="entry name" value="Pseudouridine synthase"/>
    <property type="match status" value="1"/>
</dbReference>
<name>A0ABY0IFY3_9BACT</name>
<keyword evidence="12" id="KW-1185">Reference proteome</keyword>
<comment type="caution">
    <text evidence="11">The sequence shown here is derived from an EMBL/GenBank/DDBJ whole genome shotgun (WGS) entry which is preliminary data.</text>
</comment>
<evidence type="ECO:0000256" key="3">
    <source>
        <dbReference type="ARBA" id="ARBA00036607"/>
    </source>
</evidence>
<dbReference type="PROSITE" id="PS01129">
    <property type="entry name" value="PSI_RLU"/>
    <property type="match status" value="1"/>
</dbReference>
<evidence type="ECO:0000256" key="1">
    <source>
        <dbReference type="ARBA" id="ARBA00022694"/>
    </source>
</evidence>
<keyword evidence="1" id="KW-0819">tRNA processing</keyword>
<dbReference type="PANTHER" id="PTHR21600:SF56">
    <property type="entry name" value="TRNA PSEUDOURIDINE SYNTHASE C"/>
    <property type="match status" value="1"/>
</dbReference>
<dbReference type="EMBL" id="QDKL01000002">
    <property type="protein sequence ID" value="RZF21848.1"/>
    <property type="molecule type" value="Genomic_DNA"/>
</dbReference>
<feature type="domain" description="Pseudouridine synthase RsuA/RluA-like" evidence="10">
    <location>
        <begin position="14"/>
        <end position="150"/>
    </location>
</feature>
<gene>
    <name evidence="11" type="ORF">DAY19_09165</name>
</gene>
<evidence type="ECO:0000256" key="6">
    <source>
        <dbReference type="ARBA" id="ARBA00040675"/>
    </source>
</evidence>
<dbReference type="InterPro" id="IPR020103">
    <property type="entry name" value="PsdUridine_synth_cat_dom_sf"/>
</dbReference>
<dbReference type="Proteomes" id="UP000443582">
    <property type="component" value="Unassembled WGS sequence"/>
</dbReference>
<evidence type="ECO:0000256" key="5">
    <source>
        <dbReference type="ARBA" id="ARBA00038943"/>
    </source>
</evidence>
<evidence type="ECO:0000256" key="4">
    <source>
        <dbReference type="ARBA" id="ARBA00037670"/>
    </source>
</evidence>
<evidence type="ECO:0000313" key="12">
    <source>
        <dbReference type="Proteomes" id="UP000443582"/>
    </source>
</evidence>
<dbReference type="Pfam" id="PF00849">
    <property type="entry name" value="PseudoU_synth_2"/>
    <property type="match status" value="1"/>
</dbReference>
<evidence type="ECO:0000256" key="2">
    <source>
        <dbReference type="ARBA" id="ARBA00023235"/>
    </source>
</evidence>
<protein>
    <recommendedName>
        <fullName evidence="6">tRNA pseudouridine synthase C</fullName>
        <ecNumber evidence="5">5.4.99.26</ecNumber>
    </recommendedName>
    <alternativeName>
        <fullName evidence="8">tRNA pseudouridine(65) synthase</fullName>
    </alternativeName>
    <alternativeName>
        <fullName evidence="9">tRNA pseudouridylate synthase C</fullName>
    </alternativeName>
    <alternativeName>
        <fullName evidence="7">tRNA-uridine isomerase C</fullName>
    </alternativeName>
</protein>
<dbReference type="EC" id="5.4.99.26" evidence="5"/>
<evidence type="ECO:0000256" key="9">
    <source>
        <dbReference type="ARBA" id="ARBA00043049"/>
    </source>
</evidence>
<evidence type="ECO:0000259" key="10">
    <source>
        <dbReference type="Pfam" id="PF00849"/>
    </source>
</evidence>
<accession>A0ABY0IFY3</accession>
<dbReference type="InterPro" id="IPR006224">
    <property type="entry name" value="PsdUridine_synth_RluA-like_CS"/>
</dbReference>